<evidence type="ECO:0000313" key="12">
    <source>
        <dbReference type="EMBL" id="HIZ07540.1"/>
    </source>
</evidence>
<keyword evidence="5 10" id="KW-1015">Disulfide bond</keyword>
<evidence type="ECO:0000256" key="4">
    <source>
        <dbReference type="ARBA" id="ARBA00022982"/>
    </source>
</evidence>
<feature type="disulfide bond" description="Redox-active" evidence="10">
    <location>
        <begin position="31"/>
        <end position="34"/>
    </location>
</feature>
<dbReference type="PROSITE" id="PS00194">
    <property type="entry name" value="THIOREDOXIN_1"/>
    <property type="match status" value="1"/>
</dbReference>
<feature type="active site" description="Nucleophile" evidence="9">
    <location>
        <position position="31"/>
    </location>
</feature>
<dbReference type="Gene3D" id="3.40.30.10">
    <property type="entry name" value="Glutaredoxin"/>
    <property type="match status" value="1"/>
</dbReference>
<evidence type="ECO:0000256" key="7">
    <source>
        <dbReference type="NCBIfam" id="TIGR01068"/>
    </source>
</evidence>
<dbReference type="SUPFAM" id="SSF52833">
    <property type="entry name" value="Thioredoxin-like"/>
    <property type="match status" value="1"/>
</dbReference>
<evidence type="ECO:0000256" key="8">
    <source>
        <dbReference type="PIRNR" id="PIRNR000077"/>
    </source>
</evidence>
<keyword evidence="6 10" id="KW-0676">Redox-active center</keyword>
<protein>
    <recommendedName>
        <fullName evidence="2 7">Thioredoxin</fullName>
    </recommendedName>
</protein>
<dbReference type="PIRSF" id="PIRSF000077">
    <property type="entry name" value="Thioredoxin"/>
    <property type="match status" value="1"/>
</dbReference>
<feature type="domain" description="Thioredoxin" evidence="11">
    <location>
        <begin position="1"/>
        <end position="103"/>
    </location>
</feature>
<reference evidence="12" key="1">
    <citation type="journal article" date="2021" name="PeerJ">
        <title>Extensive microbial diversity within the chicken gut microbiome revealed by metagenomics and culture.</title>
        <authorList>
            <person name="Gilroy R."/>
            <person name="Ravi A."/>
            <person name="Getino M."/>
            <person name="Pursley I."/>
            <person name="Horton D.L."/>
            <person name="Alikhan N.F."/>
            <person name="Baker D."/>
            <person name="Gharbi K."/>
            <person name="Hall N."/>
            <person name="Watson M."/>
            <person name="Adriaenssens E.M."/>
            <person name="Foster-Nyarko E."/>
            <person name="Jarju S."/>
            <person name="Secka A."/>
            <person name="Antonio M."/>
            <person name="Oren A."/>
            <person name="Chaudhuri R.R."/>
            <person name="La Ragione R."/>
            <person name="Hildebrand F."/>
            <person name="Pallen M.J."/>
        </authorList>
    </citation>
    <scope>NUCLEOTIDE SEQUENCE</scope>
    <source>
        <strain evidence="12">CHK192-9172</strain>
    </source>
</reference>
<gene>
    <name evidence="12" type="primary">trxA</name>
    <name evidence="12" type="ORF">IAA08_06360</name>
</gene>
<feature type="active site" description="Nucleophile" evidence="9">
    <location>
        <position position="34"/>
    </location>
</feature>
<sequence length="103" mass="11448">MAALHITKDNFDSEVLHSDKPVLVDFWAAWCGPCQMLLPVIEELADEVTSAKICKINVDEQPELAAQFDVMTIPTLIVIKDGKIMSRSSGVIPKQEILDRLNV</sequence>
<dbReference type="GO" id="GO:0015035">
    <property type="term" value="F:protein-disulfide reductase activity"/>
    <property type="evidence" value="ECO:0007669"/>
    <property type="project" value="UniProtKB-UniRule"/>
</dbReference>
<evidence type="ECO:0000256" key="10">
    <source>
        <dbReference type="PIRSR" id="PIRSR000077-4"/>
    </source>
</evidence>
<dbReference type="InterPro" id="IPR013766">
    <property type="entry name" value="Thioredoxin_domain"/>
</dbReference>
<evidence type="ECO:0000256" key="6">
    <source>
        <dbReference type="ARBA" id="ARBA00023284"/>
    </source>
</evidence>
<dbReference type="Pfam" id="PF00085">
    <property type="entry name" value="Thioredoxin"/>
    <property type="match status" value="1"/>
</dbReference>
<dbReference type="EMBL" id="DXCH01000180">
    <property type="protein sequence ID" value="HIZ07540.1"/>
    <property type="molecule type" value="Genomic_DNA"/>
</dbReference>
<proteinExistence type="inferred from homology"/>
<dbReference type="InterPro" id="IPR036249">
    <property type="entry name" value="Thioredoxin-like_sf"/>
</dbReference>
<dbReference type="PROSITE" id="PS51352">
    <property type="entry name" value="THIOREDOXIN_2"/>
    <property type="match status" value="1"/>
</dbReference>
<evidence type="ECO:0000259" key="11">
    <source>
        <dbReference type="PROSITE" id="PS51352"/>
    </source>
</evidence>
<feature type="site" description="Contributes to redox potential value" evidence="9">
    <location>
        <position position="33"/>
    </location>
</feature>
<dbReference type="NCBIfam" id="TIGR01068">
    <property type="entry name" value="thioredoxin"/>
    <property type="match status" value="1"/>
</dbReference>
<dbReference type="Proteomes" id="UP000824024">
    <property type="component" value="Unassembled WGS sequence"/>
</dbReference>
<comment type="similarity">
    <text evidence="1 8">Belongs to the thioredoxin family.</text>
</comment>
<dbReference type="GO" id="GO:0045454">
    <property type="term" value="P:cell redox homeostasis"/>
    <property type="evidence" value="ECO:0007669"/>
    <property type="project" value="TreeGrafter"/>
</dbReference>
<evidence type="ECO:0000313" key="13">
    <source>
        <dbReference type="Proteomes" id="UP000824024"/>
    </source>
</evidence>
<dbReference type="FunFam" id="3.40.30.10:FF:000001">
    <property type="entry name" value="Thioredoxin"/>
    <property type="match status" value="1"/>
</dbReference>
<evidence type="ECO:0000256" key="2">
    <source>
        <dbReference type="ARBA" id="ARBA00020570"/>
    </source>
</evidence>
<evidence type="ECO:0000256" key="1">
    <source>
        <dbReference type="ARBA" id="ARBA00008987"/>
    </source>
</evidence>
<evidence type="ECO:0000256" key="9">
    <source>
        <dbReference type="PIRSR" id="PIRSR000077-1"/>
    </source>
</evidence>
<dbReference type="PANTHER" id="PTHR45663:SF11">
    <property type="entry name" value="GEO12009P1"/>
    <property type="match status" value="1"/>
</dbReference>
<dbReference type="InterPro" id="IPR005746">
    <property type="entry name" value="Thioredoxin"/>
</dbReference>
<evidence type="ECO:0000256" key="3">
    <source>
        <dbReference type="ARBA" id="ARBA00022448"/>
    </source>
</evidence>
<feature type="site" description="Contributes to redox potential value" evidence="9">
    <location>
        <position position="32"/>
    </location>
</feature>
<dbReference type="InterPro" id="IPR017937">
    <property type="entry name" value="Thioredoxin_CS"/>
</dbReference>
<dbReference type="PANTHER" id="PTHR45663">
    <property type="entry name" value="GEO12009P1"/>
    <property type="match status" value="1"/>
</dbReference>
<keyword evidence="3" id="KW-0813">Transport</keyword>
<dbReference type="PRINTS" id="PR00421">
    <property type="entry name" value="THIOREDOXIN"/>
</dbReference>
<dbReference type="CDD" id="cd02947">
    <property type="entry name" value="TRX_family"/>
    <property type="match status" value="1"/>
</dbReference>
<reference evidence="12" key="2">
    <citation type="submission" date="2021-04" db="EMBL/GenBank/DDBJ databases">
        <authorList>
            <person name="Gilroy R."/>
        </authorList>
    </citation>
    <scope>NUCLEOTIDE SEQUENCE</scope>
    <source>
        <strain evidence="12">CHK192-9172</strain>
    </source>
</reference>
<feature type="site" description="Deprotonates C-terminal active site Cys" evidence="9">
    <location>
        <position position="25"/>
    </location>
</feature>
<dbReference type="GO" id="GO:0005829">
    <property type="term" value="C:cytosol"/>
    <property type="evidence" value="ECO:0007669"/>
    <property type="project" value="TreeGrafter"/>
</dbReference>
<comment type="caution">
    <text evidence="12">The sequence shown here is derived from an EMBL/GenBank/DDBJ whole genome shotgun (WGS) entry which is preliminary data.</text>
</comment>
<accession>A0A9D2IFW4</accession>
<evidence type="ECO:0000256" key="5">
    <source>
        <dbReference type="ARBA" id="ARBA00023157"/>
    </source>
</evidence>
<keyword evidence="4" id="KW-0249">Electron transport</keyword>
<name>A0A9D2IFW4_9FIRM</name>
<dbReference type="AlphaFoldDB" id="A0A9D2IFW4"/>
<organism evidence="12 13">
    <name type="scientific">Candidatus Eubacterium avistercoris</name>
    <dbReference type="NCBI Taxonomy" id="2838567"/>
    <lineage>
        <taxon>Bacteria</taxon>
        <taxon>Bacillati</taxon>
        <taxon>Bacillota</taxon>
        <taxon>Clostridia</taxon>
        <taxon>Eubacteriales</taxon>
        <taxon>Eubacteriaceae</taxon>
        <taxon>Eubacterium</taxon>
    </lineage>
</organism>